<evidence type="ECO:0000256" key="3">
    <source>
        <dbReference type="RuleBase" id="RU003749"/>
    </source>
</evidence>
<dbReference type="PANTHER" id="PTHR35526">
    <property type="entry name" value="ANTI-SIGMA-F FACTOR RSBW-RELATED"/>
    <property type="match status" value="1"/>
</dbReference>
<dbReference type="EMBL" id="SRYE01000004">
    <property type="protein sequence ID" value="TGY61788.1"/>
    <property type="molecule type" value="Genomic_DNA"/>
</dbReference>
<proteinExistence type="inferred from homology"/>
<dbReference type="PANTHER" id="PTHR35526:SF3">
    <property type="entry name" value="ANTI-SIGMA-F FACTOR RSBW"/>
    <property type="match status" value="1"/>
</dbReference>
<dbReference type="GO" id="GO:0004674">
    <property type="term" value="F:protein serine/threonine kinase activity"/>
    <property type="evidence" value="ECO:0007669"/>
    <property type="project" value="UniProtKB-KW"/>
</dbReference>
<dbReference type="RefSeq" id="WP_136012920.1">
    <property type="nucleotide sequence ID" value="NZ_SRYE01000004.1"/>
</dbReference>
<dbReference type="Gene3D" id="3.30.565.10">
    <property type="entry name" value="Histidine kinase-like ATPase, C-terminal domain"/>
    <property type="match status" value="1"/>
</dbReference>
<dbReference type="InterPro" id="IPR036513">
    <property type="entry name" value="STAS_dom_sf"/>
</dbReference>
<evidence type="ECO:0000256" key="2">
    <source>
        <dbReference type="ARBA" id="ARBA00022527"/>
    </source>
</evidence>
<keyword evidence="2" id="KW-0723">Serine/threonine-protein kinase</keyword>
<dbReference type="OrthoDB" id="3185978at2"/>
<name>A0A4S2EZ13_9ACTN</name>
<dbReference type="GO" id="GO:0043856">
    <property type="term" value="F:anti-sigma factor antagonist activity"/>
    <property type="evidence" value="ECO:0007669"/>
    <property type="project" value="InterPro"/>
</dbReference>
<dbReference type="InterPro" id="IPR036890">
    <property type="entry name" value="HATPase_C_sf"/>
</dbReference>
<dbReference type="InterPro" id="IPR003594">
    <property type="entry name" value="HATPase_dom"/>
</dbReference>
<protein>
    <recommendedName>
        <fullName evidence="3">Anti-sigma factor antagonist</fullName>
    </recommendedName>
</protein>
<dbReference type="AlphaFoldDB" id="A0A4S2EZ13"/>
<dbReference type="Gene3D" id="3.30.750.24">
    <property type="entry name" value="STAS domain"/>
    <property type="match status" value="1"/>
</dbReference>
<evidence type="ECO:0000256" key="1">
    <source>
        <dbReference type="ARBA" id="ARBA00009013"/>
    </source>
</evidence>
<dbReference type="Pfam" id="PF01740">
    <property type="entry name" value="STAS"/>
    <property type="match status" value="1"/>
</dbReference>
<sequence>MLIVSDCMMVPVRSDISVRTAPELKDHIEELMNGGCHRIILDMDKVGYIDSAGIALILSLSRKMRAMGGLLTLVNVSEMVNHILSVGCLVPFIPCLAKQSSKAAVPALPVGSKPSKRLTVRIEPDTLQDARERLREFLEVLPLSSSELYDIILAAGEAMGNCVLHTDSGIGYLTCALYPDRLVMEAVDSGPGFEIAPDVDPVVTLEHGRGIKIMRLLCDDVEIKKKPVGHGTIVRLVKMLQQGAEPLEKGMFEILSA</sequence>
<evidence type="ECO:0000259" key="4">
    <source>
        <dbReference type="PROSITE" id="PS50801"/>
    </source>
</evidence>
<reference evidence="5 6" key="1">
    <citation type="submission" date="2019-04" db="EMBL/GenBank/DDBJ databases">
        <title>Microbes associate with the intestines of laboratory mice.</title>
        <authorList>
            <person name="Navarre W."/>
            <person name="Wong E."/>
            <person name="Huang K."/>
            <person name="Tropini C."/>
            <person name="Ng K."/>
            <person name="Yu B."/>
        </authorList>
    </citation>
    <scope>NUCLEOTIDE SEQUENCE [LARGE SCALE GENOMIC DNA]</scope>
    <source>
        <strain evidence="5 6">NM07_P-09</strain>
    </source>
</reference>
<evidence type="ECO:0000313" key="6">
    <source>
        <dbReference type="Proteomes" id="UP000310263"/>
    </source>
</evidence>
<evidence type="ECO:0000313" key="5">
    <source>
        <dbReference type="EMBL" id="TGY61788.1"/>
    </source>
</evidence>
<feature type="domain" description="STAS" evidence="4">
    <location>
        <begin position="1"/>
        <end position="84"/>
    </location>
</feature>
<dbReference type="InterPro" id="IPR002645">
    <property type="entry name" value="STAS_dom"/>
</dbReference>
<comment type="similarity">
    <text evidence="1 3">Belongs to the anti-sigma-factor antagonist family.</text>
</comment>
<comment type="caution">
    <text evidence="5">The sequence shown here is derived from an EMBL/GenBank/DDBJ whole genome shotgun (WGS) entry which is preliminary data.</text>
</comment>
<dbReference type="CDD" id="cd16936">
    <property type="entry name" value="HATPase_RsbW-like"/>
    <property type="match status" value="1"/>
</dbReference>
<keyword evidence="6" id="KW-1185">Reference proteome</keyword>
<dbReference type="CDD" id="cd07043">
    <property type="entry name" value="STAS_anti-anti-sigma_factors"/>
    <property type="match status" value="1"/>
</dbReference>
<dbReference type="PROSITE" id="PS50801">
    <property type="entry name" value="STAS"/>
    <property type="match status" value="1"/>
</dbReference>
<dbReference type="SUPFAM" id="SSF52091">
    <property type="entry name" value="SpoIIaa-like"/>
    <property type="match status" value="1"/>
</dbReference>
<accession>A0A4S2EZ13</accession>
<organism evidence="5 6">
    <name type="scientific">Muricaecibacterium torontonense</name>
    <dbReference type="NCBI Taxonomy" id="3032871"/>
    <lineage>
        <taxon>Bacteria</taxon>
        <taxon>Bacillati</taxon>
        <taxon>Actinomycetota</taxon>
        <taxon>Coriobacteriia</taxon>
        <taxon>Coriobacteriales</taxon>
        <taxon>Atopobiaceae</taxon>
        <taxon>Muricaecibacterium</taxon>
    </lineage>
</organism>
<dbReference type="Proteomes" id="UP000310263">
    <property type="component" value="Unassembled WGS sequence"/>
</dbReference>
<dbReference type="SUPFAM" id="SSF55874">
    <property type="entry name" value="ATPase domain of HSP90 chaperone/DNA topoisomerase II/histidine kinase"/>
    <property type="match status" value="1"/>
</dbReference>
<dbReference type="InterPro" id="IPR050267">
    <property type="entry name" value="Anti-sigma-factor_SerPK"/>
</dbReference>
<keyword evidence="2" id="KW-0808">Transferase</keyword>
<dbReference type="InterPro" id="IPR003658">
    <property type="entry name" value="Anti-sigma_ant"/>
</dbReference>
<dbReference type="Pfam" id="PF13581">
    <property type="entry name" value="HATPase_c_2"/>
    <property type="match status" value="1"/>
</dbReference>
<gene>
    <name evidence="5" type="ORF">E5334_07230</name>
</gene>
<dbReference type="NCBIfam" id="TIGR00377">
    <property type="entry name" value="ant_ant_sig"/>
    <property type="match status" value="1"/>
</dbReference>
<keyword evidence="2" id="KW-0418">Kinase</keyword>